<dbReference type="Proteomes" id="UP000004994">
    <property type="component" value="Chromosome 11"/>
</dbReference>
<dbReference type="PANTHER" id="PTHR46101:SF9">
    <property type="entry name" value="HISTIDINE DECARBOXYLASE"/>
    <property type="match status" value="1"/>
</dbReference>
<dbReference type="GO" id="GO:0030170">
    <property type="term" value="F:pyridoxal phosphate binding"/>
    <property type="evidence" value="ECO:0007669"/>
    <property type="project" value="InterPro"/>
</dbReference>
<evidence type="ECO:0000313" key="9">
    <source>
        <dbReference type="Proteomes" id="UP000004994"/>
    </source>
</evidence>
<dbReference type="Gramene" id="Solyc11g050822.1.1">
    <property type="protein sequence ID" value="Solyc11g050822.1.1"/>
    <property type="gene ID" value="Solyc11g050822.1"/>
</dbReference>
<comment type="similarity">
    <text evidence="2 7">Belongs to the group II decarboxylase family.</text>
</comment>
<organism evidence="8">
    <name type="scientific">Solanum lycopersicum</name>
    <name type="common">Tomato</name>
    <name type="synonym">Lycopersicon esculentum</name>
    <dbReference type="NCBI Taxonomy" id="4081"/>
    <lineage>
        <taxon>Eukaryota</taxon>
        <taxon>Viridiplantae</taxon>
        <taxon>Streptophyta</taxon>
        <taxon>Embryophyta</taxon>
        <taxon>Tracheophyta</taxon>
        <taxon>Spermatophyta</taxon>
        <taxon>Magnoliopsida</taxon>
        <taxon>eudicotyledons</taxon>
        <taxon>Gunneridae</taxon>
        <taxon>Pentapetalae</taxon>
        <taxon>asterids</taxon>
        <taxon>lamiids</taxon>
        <taxon>Solanales</taxon>
        <taxon>Solanaceae</taxon>
        <taxon>Solanoideae</taxon>
        <taxon>Solaneae</taxon>
        <taxon>Solanum</taxon>
        <taxon>Solanum subgen. Lycopersicon</taxon>
    </lineage>
</organism>
<reference evidence="8" key="1">
    <citation type="journal article" date="2012" name="Nature">
        <title>The tomato genome sequence provides insights into fleshy fruit evolution.</title>
        <authorList>
            <consortium name="Tomato Genome Consortium"/>
        </authorList>
    </citation>
    <scope>NUCLEOTIDE SEQUENCE [LARGE SCALE GENOMIC DNA]</scope>
    <source>
        <strain evidence="8">cv. Heinz 1706</strain>
    </source>
</reference>
<comment type="cofactor">
    <cofactor evidence="1 6 7">
        <name>pyridoxal 5'-phosphate</name>
        <dbReference type="ChEBI" id="CHEBI:597326"/>
    </cofactor>
</comment>
<evidence type="ECO:0000256" key="7">
    <source>
        <dbReference type="RuleBase" id="RU000382"/>
    </source>
</evidence>
<evidence type="ECO:0008006" key="10">
    <source>
        <dbReference type="Google" id="ProtNLM"/>
    </source>
</evidence>
<dbReference type="Gene3D" id="3.40.640.10">
    <property type="entry name" value="Type I PLP-dependent aspartate aminotransferase-like (Major domain)"/>
    <property type="match status" value="1"/>
</dbReference>
<dbReference type="Pfam" id="PF00282">
    <property type="entry name" value="Pyridoxal_deC"/>
    <property type="match status" value="1"/>
</dbReference>
<reference evidence="8" key="2">
    <citation type="submission" date="2019-01" db="UniProtKB">
        <authorList>
            <consortium name="EnsemblPlants"/>
        </authorList>
    </citation>
    <scope>IDENTIFICATION</scope>
    <source>
        <strain evidence="8">cv. Heinz 1706</strain>
    </source>
</reference>
<keyword evidence="9" id="KW-1185">Reference proteome</keyword>
<evidence type="ECO:0000256" key="4">
    <source>
        <dbReference type="ARBA" id="ARBA00022898"/>
    </source>
</evidence>
<name>A0A3Q7IWN3_SOLLC</name>
<dbReference type="GO" id="GO:0016831">
    <property type="term" value="F:carboxy-lyase activity"/>
    <property type="evidence" value="ECO:0007669"/>
    <property type="project" value="UniProtKB-KW"/>
</dbReference>
<evidence type="ECO:0000256" key="1">
    <source>
        <dbReference type="ARBA" id="ARBA00001933"/>
    </source>
</evidence>
<evidence type="ECO:0000256" key="3">
    <source>
        <dbReference type="ARBA" id="ARBA00022793"/>
    </source>
</evidence>
<dbReference type="InterPro" id="IPR021115">
    <property type="entry name" value="Pyridoxal-P_BS"/>
</dbReference>
<evidence type="ECO:0000313" key="8">
    <source>
        <dbReference type="EnsemblPlants" id="Solyc11g050822.1.1"/>
    </source>
</evidence>
<evidence type="ECO:0000256" key="2">
    <source>
        <dbReference type="ARBA" id="ARBA00009533"/>
    </source>
</evidence>
<protein>
    <recommendedName>
        <fullName evidence="10">Glutamate decarboxylase</fullName>
    </recommendedName>
</protein>
<dbReference type="PANTHER" id="PTHR46101">
    <property type="match status" value="1"/>
</dbReference>
<dbReference type="InterPro" id="IPR051151">
    <property type="entry name" value="Group_II_Decarboxylase"/>
</dbReference>
<accession>A0A3Q7IWN3</accession>
<dbReference type="AlphaFoldDB" id="A0A3Q7IWN3"/>
<dbReference type="PROSITE" id="PS00392">
    <property type="entry name" value="DDC_GAD_HDC_YDC"/>
    <property type="match status" value="1"/>
</dbReference>
<feature type="modified residue" description="N6-(pyridoxal phosphate)lysine" evidence="6">
    <location>
        <position position="80"/>
    </location>
</feature>
<evidence type="ECO:0000256" key="6">
    <source>
        <dbReference type="PIRSR" id="PIRSR602129-50"/>
    </source>
</evidence>
<keyword evidence="4 6" id="KW-0663">Pyridoxal phosphate</keyword>
<keyword evidence="5 7" id="KW-0456">Lyase</keyword>
<dbReference type="InParanoid" id="A0A3Q7IWN3"/>
<proteinExistence type="inferred from homology"/>
<dbReference type="PaxDb" id="4081-Solyc11g050850.1.1"/>
<dbReference type="InterPro" id="IPR015421">
    <property type="entry name" value="PyrdxlP-dep_Trfase_major"/>
</dbReference>
<keyword evidence="3" id="KW-0210">Decarboxylase</keyword>
<dbReference type="STRING" id="4081.A0A3Q7IWN3"/>
<sequence length="131" mass="14591">MKFKENIICQSNNIGTTFKGAIDDLDFVIQTLENCGYSSDRYYIHCDAALSGLILPFIKHVSKKVTFKKPIGSISISRHKFLGCPMPCGIQITRKSYARNLSKIEYIASIATTICGSRNGLTPTVLLKWLV</sequence>
<dbReference type="InterPro" id="IPR002129">
    <property type="entry name" value="PyrdxlP-dep_de-COase"/>
</dbReference>
<dbReference type="GO" id="GO:0019752">
    <property type="term" value="P:carboxylic acid metabolic process"/>
    <property type="evidence" value="ECO:0007669"/>
    <property type="project" value="InterPro"/>
</dbReference>
<evidence type="ECO:0000256" key="5">
    <source>
        <dbReference type="ARBA" id="ARBA00023239"/>
    </source>
</evidence>
<dbReference type="SUPFAM" id="SSF53383">
    <property type="entry name" value="PLP-dependent transferases"/>
    <property type="match status" value="1"/>
</dbReference>
<dbReference type="EnsemblPlants" id="Solyc11g050822.1.1">
    <property type="protein sequence ID" value="Solyc11g050822.1.1"/>
    <property type="gene ID" value="Solyc11g050822.1"/>
</dbReference>
<dbReference type="InterPro" id="IPR015424">
    <property type="entry name" value="PyrdxlP-dep_Trfase"/>
</dbReference>